<organism evidence="1">
    <name type="scientific">Rhizophora mucronata</name>
    <name type="common">Asiatic mangrove</name>
    <dbReference type="NCBI Taxonomy" id="61149"/>
    <lineage>
        <taxon>Eukaryota</taxon>
        <taxon>Viridiplantae</taxon>
        <taxon>Streptophyta</taxon>
        <taxon>Embryophyta</taxon>
        <taxon>Tracheophyta</taxon>
        <taxon>Spermatophyta</taxon>
        <taxon>Magnoliopsida</taxon>
        <taxon>eudicotyledons</taxon>
        <taxon>Gunneridae</taxon>
        <taxon>Pentapetalae</taxon>
        <taxon>rosids</taxon>
        <taxon>fabids</taxon>
        <taxon>Malpighiales</taxon>
        <taxon>Rhizophoraceae</taxon>
        <taxon>Rhizophora</taxon>
    </lineage>
</organism>
<dbReference type="EMBL" id="GGEC01045932">
    <property type="protein sequence ID" value="MBX26416.1"/>
    <property type="molecule type" value="Transcribed_RNA"/>
</dbReference>
<sequence>MPISACGVNNPF</sequence>
<protein>
    <submittedName>
        <fullName evidence="1">Uncharacterized protein</fullName>
    </submittedName>
</protein>
<accession>A0A2P2M855</accession>
<evidence type="ECO:0000313" key="1">
    <source>
        <dbReference type="EMBL" id="MBX26416.1"/>
    </source>
</evidence>
<proteinExistence type="predicted"/>
<name>A0A2P2M855_RHIMU</name>
<reference evidence="1" key="1">
    <citation type="submission" date="2018-02" db="EMBL/GenBank/DDBJ databases">
        <title>Rhizophora mucronata_Transcriptome.</title>
        <authorList>
            <person name="Meera S.P."/>
            <person name="Sreeshan A."/>
            <person name="Augustine A."/>
        </authorList>
    </citation>
    <scope>NUCLEOTIDE SEQUENCE</scope>
    <source>
        <tissue evidence="1">Leaf</tissue>
    </source>
</reference>